<dbReference type="HOGENOM" id="CLU_2591208_0_0_1"/>
<dbReference type="Proteomes" id="UP000053989">
    <property type="component" value="Unassembled WGS sequence"/>
</dbReference>
<evidence type="ECO:0000313" key="1">
    <source>
        <dbReference type="EMBL" id="KIM61544.1"/>
    </source>
</evidence>
<dbReference type="EMBL" id="KN822051">
    <property type="protein sequence ID" value="KIM61544.1"/>
    <property type="molecule type" value="Genomic_DNA"/>
</dbReference>
<sequence length="80" mass="9529">MYEEGQMLYHSSGHATRAGCRLHFSMWPSPLSVSSWVGTQVRLFLSWIYDFPVESNRFRQYSLAYFLSSEFRTKPRLEDR</sequence>
<dbReference type="InParanoid" id="A0A0C3DZ96"/>
<reference evidence="1 2" key="1">
    <citation type="submission" date="2014-04" db="EMBL/GenBank/DDBJ databases">
        <authorList>
            <consortium name="DOE Joint Genome Institute"/>
            <person name="Kuo A."/>
            <person name="Kohler A."/>
            <person name="Nagy L.G."/>
            <person name="Floudas D."/>
            <person name="Copeland A."/>
            <person name="Barry K.W."/>
            <person name="Cichocki N."/>
            <person name="Veneault-Fourrey C."/>
            <person name="LaButti K."/>
            <person name="Lindquist E.A."/>
            <person name="Lipzen A."/>
            <person name="Lundell T."/>
            <person name="Morin E."/>
            <person name="Murat C."/>
            <person name="Sun H."/>
            <person name="Tunlid A."/>
            <person name="Henrissat B."/>
            <person name="Grigoriev I.V."/>
            <person name="Hibbett D.S."/>
            <person name="Martin F."/>
            <person name="Nordberg H.P."/>
            <person name="Cantor M.N."/>
            <person name="Hua S.X."/>
        </authorList>
    </citation>
    <scope>NUCLEOTIDE SEQUENCE [LARGE SCALE GENOMIC DNA]</scope>
    <source>
        <strain evidence="1 2">Foug A</strain>
    </source>
</reference>
<dbReference type="AlphaFoldDB" id="A0A0C3DZ96"/>
<evidence type="ECO:0000313" key="2">
    <source>
        <dbReference type="Proteomes" id="UP000053989"/>
    </source>
</evidence>
<keyword evidence="2" id="KW-1185">Reference proteome</keyword>
<reference evidence="2" key="2">
    <citation type="submission" date="2015-01" db="EMBL/GenBank/DDBJ databases">
        <title>Evolutionary Origins and Diversification of the Mycorrhizal Mutualists.</title>
        <authorList>
            <consortium name="DOE Joint Genome Institute"/>
            <consortium name="Mycorrhizal Genomics Consortium"/>
            <person name="Kohler A."/>
            <person name="Kuo A."/>
            <person name="Nagy L.G."/>
            <person name="Floudas D."/>
            <person name="Copeland A."/>
            <person name="Barry K.W."/>
            <person name="Cichocki N."/>
            <person name="Veneault-Fourrey C."/>
            <person name="LaButti K."/>
            <person name="Lindquist E.A."/>
            <person name="Lipzen A."/>
            <person name="Lundell T."/>
            <person name="Morin E."/>
            <person name="Murat C."/>
            <person name="Riley R."/>
            <person name="Ohm R."/>
            <person name="Sun H."/>
            <person name="Tunlid A."/>
            <person name="Henrissat B."/>
            <person name="Grigoriev I.V."/>
            <person name="Hibbett D.S."/>
            <person name="Martin F."/>
        </authorList>
    </citation>
    <scope>NUCLEOTIDE SEQUENCE [LARGE SCALE GENOMIC DNA]</scope>
    <source>
        <strain evidence="2">Foug A</strain>
    </source>
</reference>
<accession>A0A0C3DZ96</accession>
<organism evidence="1 2">
    <name type="scientific">Scleroderma citrinum Foug A</name>
    <dbReference type="NCBI Taxonomy" id="1036808"/>
    <lineage>
        <taxon>Eukaryota</taxon>
        <taxon>Fungi</taxon>
        <taxon>Dikarya</taxon>
        <taxon>Basidiomycota</taxon>
        <taxon>Agaricomycotina</taxon>
        <taxon>Agaricomycetes</taxon>
        <taxon>Agaricomycetidae</taxon>
        <taxon>Boletales</taxon>
        <taxon>Sclerodermatineae</taxon>
        <taxon>Sclerodermataceae</taxon>
        <taxon>Scleroderma</taxon>
    </lineage>
</organism>
<proteinExistence type="predicted"/>
<name>A0A0C3DZ96_9AGAM</name>
<protein>
    <submittedName>
        <fullName evidence="1">Uncharacterized protein</fullName>
    </submittedName>
</protein>
<gene>
    <name evidence="1" type="ORF">SCLCIDRAFT_876793</name>
</gene>